<reference evidence="7 8" key="1">
    <citation type="submission" date="2011-01" db="EMBL/GenBank/DDBJ databases">
        <authorList>
            <person name="Muzny D."/>
            <person name="Qin X."/>
            <person name="Buhay C."/>
            <person name="Dugan-Rocha S."/>
            <person name="Ding Y."/>
            <person name="Chen G."/>
            <person name="Hawes A."/>
            <person name="Holder M."/>
            <person name="Jhangiani S."/>
            <person name="Johnson A."/>
            <person name="Khan Z."/>
            <person name="Li Z."/>
            <person name="Liu W."/>
            <person name="Liu X."/>
            <person name="Perez L."/>
            <person name="Shen H."/>
            <person name="Wang Q."/>
            <person name="Watt J."/>
            <person name="Xi L."/>
            <person name="Xin Y."/>
            <person name="Zhou J."/>
            <person name="Deng J."/>
            <person name="Jiang H."/>
            <person name="Liu Y."/>
            <person name="Qu J."/>
            <person name="Song X.-Z."/>
            <person name="Zhang L."/>
            <person name="Villasana D."/>
            <person name="Johnson A."/>
            <person name="Liu J."/>
            <person name="Liyanage D."/>
            <person name="Lorensuhewa L."/>
            <person name="Robinson T."/>
            <person name="Song A."/>
            <person name="Song B.-B."/>
            <person name="Dinh H."/>
            <person name="Thornton R."/>
            <person name="Coyle M."/>
            <person name="Francisco L."/>
            <person name="Jackson L."/>
            <person name="Javaid M."/>
            <person name="Korchina V."/>
            <person name="Kovar C."/>
            <person name="Mata R."/>
            <person name="Mathew T."/>
            <person name="Ngo R."/>
            <person name="Nguyen L."/>
            <person name="Nguyen N."/>
            <person name="Okwuonu G."/>
            <person name="Ongeri F."/>
            <person name="Pham C."/>
            <person name="Simmons D."/>
            <person name="Wilczek-Boney K."/>
            <person name="Hale W."/>
            <person name="Jakkamsetti A."/>
            <person name="Pham P."/>
            <person name="Ruth R."/>
            <person name="San Lucas F."/>
            <person name="Warren J."/>
            <person name="Zhang J."/>
            <person name="Zhao Z."/>
            <person name="Zhou C."/>
            <person name="Zhu D."/>
            <person name="Lee S."/>
            <person name="Bess C."/>
            <person name="Blankenburg K."/>
            <person name="Forbes L."/>
            <person name="Fu Q."/>
            <person name="Gubbala S."/>
            <person name="Hirani K."/>
            <person name="Jayaseelan J.C."/>
            <person name="Lara F."/>
            <person name="Munidasa M."/>
            <person name="Palculict T."/>
            <person name="Patil S."/>
            <person name="Pu L.-L."/>
            <person name="Saada N."/>
            <person name="Tang L."/>
            <person name="Weissenberger G."/>
            <person name="Zhu Y."/>
            <person name="Hemphill L."/>
            <person name="Shang Y."/>
            <person name="Youmans B."/>
            <person name="Ayvaz T."/>
            <person name="Ross M."/>
            <person name="Santibanez J."/>
            <person name="Aqrawi P."/>
            <person name="Gross S."/>
            <person name="Joshi V."/>
            <person name="Fowler G."/>
            <person name="Nazareth L."/>
            <person name="Reid J."/>
            <person name="Worley K."/>
            <person name="Petrosino J."/>
            <person name="Highlander S."/>
            <person name="Gibbs R."/>
        </authorList>
    </citation>
    <scope>NUCLEOTIDE SEQUENCE [LARGE SCALE GENOMIC DNA]</scope>
    <source>
        <strain evidence="7 8">ATCC 25644</strain>
    </source>
</reference>
<sequence>MRFLGNKESMTGEILKLLGDKKLLDKDYTFFDAFTGTGSVADAVKENFNIVINDKLEWCTKYAYGRIVASNIQFDKLKVNPFEFLNNNKIIHKGFFYDNYAPTETSRMYFTPHNAGRIDYFRDTIEEWKNSGKITNDEYAFLIASLIESVSKVANVAGVYGAFLKKWDDRATKEIQFIPVTSLETIFPFDGKVEIYNEEVENIIEKVECDVLYLDPPYTQNQYGTQYHLLETLVLNDNPSISKITGSRPTGPMRSDWSKEYKAHILFDKVIAKTKAKYIVFSYSTDGIMSKSYIEASLKRYAKPGTYECRKVSYKKYQNWKTKSSKKHYEYLFFIEKEDIDKVVIESPLNYIGSKSKMIQSLRCYIPDIENKTFYDIFGGGFNVGVNMGTSKIVFNDINKFVVDLVESFQKYDTYEYIKFVKRNIKKFNLEPNSKEAYMNIRNYYNSIDYSKRDPRLLYTVILYGFNQQIRFNSDFNFNNPVGMRWFNDKVLEKLVSFSRTIKEKKVSFYNEYFTKLKDVINEQDFVYMDPPYMLTTGSYNDGKRGFEGWSIEHEDQLLKFADYLNSQHVKFMISYVLEHNGEVNLHLNQWLSNRNYSVISIPTIPGRKRKEVVIINYDCPNGNK</sequence>
<keyword evidence="5" id="KW-0949">S-adenosyl-L-methionine</keyword>
<dbReference type="PRINTS" id="PR00505">
    <property type="entry name" value="D12N6MTFRASE"/>
</dbReference>
<proteinExistence type="inferred from homology"/>
<dbReference type="GO" id="GO:0032259">
    <property type="term" value="P:methylation"/>
    <property type="evidence" value="ECO:0007669"/>
    <property type="project" value="UniProtKB-KW"/>
</dbReference>
<dbReference type="PATRIC" id="fig|525362.12.peg.2072"/>
<evidence type="ECO:0000256" key="1">
    <source>
        <dbReference type="ARBA" id="ARBA00006594"/>
    </source>
</evidence>
<dbReference type="RefSeq" id="WP_003692705.1">
    <property type="nucleotide sequence ID" value="NZ_AFYE01000009.1"/>
</dbReference>
<evidence type="ECO:0000313" key="7">
    <source>
        <dbReference type="EMBL" id="EFZ33924.1"/>
    </source>
</evidence>
<dbReference type="Gene3D" id="3.40.50.150">
    <property type="entry name" value="Vaccinia Virus protein VP39"/>
    <property type="match status" value="1"/>
</dbReference>
<evidence type="ECO:0000256" key="5">
    <source>
        <dbReference type="ARBA" id="ARBA00022691"/>
    </source>
</evidence>
<evidence type="ECO:0000256" key="3">
    <source>
        <dbReference type="ARBA" id="ARBA00022603"/>
    </source>
</evidence>
<dbReference type="PROSITE" id="PS00092">
    <property type="entry name" value="N6_MTASE"/>
    <property type="match status" value="1"/>
</dbReference>
<dbReference type="GO" id="GO:0006298">
    <property type="term" value="P:mismatch repair"/>
    <property type="evidence" value="ECO:0007669"/>
    <property type="project" value="TreeGrafter"/>
</dbReference>
<evidence type="ECO:0000313" key="8">
    <source>
        <dbReference type="Proteomes" id="UP000004099"/>
    </source>
</evidence>
<dbReference type="Proteomes" id="UP000004099">
    <property type="component" value="Unassembled WGS sequence"/>
</dbReference>
<comment type="similarity">
    <text evidence="1">Belongs to the N(4)/N(6)-methyltransferase family.</text>
</comment>
<dbReference type="PANTHER" id="PTHR30481:SF3">
    <property type="entry name" value="DNA ADENINE METHYLASE"/>
    <property type="match status" value="1"/>
</dbReference>
<dbReference type="HOGENOM" id="CLU_030563_0_0_9"/>
<dbReference type="InterPro" id="IPR012327">
    <property type="entry name" value="MeTrfase_D12"/>
</dbReference>
<evidence type="ECO:0000256" key="6">
    <source>
        <dbReference type="ARBA" id="ARBA00047942"/>
    </source>
</evidence>
<dbReference type="Pfam" id="PF02086">
    <property type="entry name" value="MethyltransfD12"/>
    <property type="match status" value="2"/>
</dbReference>
<dbReference type="Gene3D" id="1.10.1020.10">
    <property type="entry name" value="Adenine-specific Methyltransferase, Domain 2"/>
    <property type="match status" value="1"/>
</dbReference>
<dbReference type="GO" id="GO:1904047">
    <property type="term" value="F:S-adenosyl-L-methionine binding"/>
    <property type="evidence" value="ECO:0007669"/>
    <property type="project" value="TreeGrafter"/>
</dbReference>
<accession>E7FSP1</accession>
<dbReference type="AlphaFoldDB" id="E7FSP1"/>
<gene>
    <name evidence="7" type="primary">dam</name>
    <name evidence="7" type="ORF">HMPREF0542_11918</name>
</gene>
<dbReference type="GO" id="GO:0009307">
    <property type="term" value="P:DNA restriction-modification system"/>
    <property type="evidence" value="ECO:0007669"/>
    <property type="project" value="InterPro"/>
</dbReference>
<evidence type="ECO:0000256" key="4">
    <source>
        <dbReference type="ARBA" id="ARBA00022679"/>
    </source>
</evidence>
<keyword evidence="4 7" id="KW-0808">Transferase</keyword>
<name>E7FSP1_9LACO</name>
<dbReference type="InterPro" id="IPR012186">
    <property type="entry name" value="Ade-mod_methylase_MStsI"/>
</dbReference>
<comment type="caution">
    <text evidence="7">The sequence shown here is derived from an EMBL/GenBank/DDBJ whole genome shotgun (WGS) entry which is preliminary data.</text>
</comment>
<dbReference type="GO" id="GO:0009007">
    <property type="term" value="F:site-specific DNA-methyltransferase (adenine-specific) activity"/>
    <property type="evidence" value="ECO:0007669"/>
    <property type="project" value="UniProtKB-EC"/>
</dbReference>
<dbReference type="GO" id="GO:0043565">
    <property type="term" value="F:sequence-specific DNA binding"/>
    <property type="evidence" value="ECO:0007669"/>
    <property type="project" value="TreeGrafter"/>
</dbReference>
<organism evidence="7 8">
    <name type="scientific">Ligilactobacillus ruminis ATCC 25644</name>
    <dbReference type="NCBI Taxonomy" id="525362"/>
    <lineage>
        <taxon>Bacteria</taxon>
        <taxon>Bacillati</taxon>
        <taxon>Bacillota</taxon>
        <taxon>Bacilli</taxon>
        <taxon>Lactobacillales</taxon>
        <taxon>Lactobacillaceae</taxon>
        <taxon>Ligilactobacillus</taxon>
    </lineage>
</organism>
<dbReference type="InterPro" id="IPR029063">
    <property type="entry name" value="SAM-dependent_MTases_sf"/>
</dbReference>
<dbReference type="InterPro" id="IPR002052">
    <property type="entry name" value="DNA_methylase_N6_adenine_CS"/>
</dbReference>
<keyword evidence="3 7" id="KW-0489">Methyltransferase</keyword>
<dbReference type="SUPFAM" id="SSF53335">
    <property type="entry name" value="S-adenosyl-L-methionine-dependent methyltransferases"/>
    <property type="match status" value="2"/>
</dbReference>
<protein>
    <recommendedName>
        <fullName evidence="2">site-specific DNA-methyltransferase (adenine-specific)</fullName>
        <ecNumber evidence="2">2.1.1.72</ecNumber>
    </recommendedName>
</protein>
<dbReference type="InterPro" id="IPR023095">
    <property type="entry name" value="Ade_MeTrfase_dom_2"/>
</dbReference>
<dbReference type="EMBL" id="ACGS02000047">
    <property type="protein sequence ID" value="EFZ33924.1"/>
    <property type="molecule type" value="Genomic_DNA"/>
</dbReference>
<dbReference type="EC" id="2.1.1.72" evidence="2"/>
<dbReference type="PANTHER" id="PTHR30481">
    <property type="entry name" value="DNA ADENINE METHYLASE"/>
    <property type="match status" value="1"/>
</dbReference>
<evidence type="ECO:0000256" key="2">
    <source>
        <dbReference type="ARBA" id="ARBA00011900"/>
    </source>
</evidence>
<comment type="catalytic activity">
    <reaction evidence="6">
        <text>a 2'-deoxyadenosine in DNA + S-adenosyl-L-methionine = an N(6)-methyl-2'-deoxyadenosine in DNA + S-adenosyl-L-homocysteine + H(+)</text>
        <dbReference type="Rhea" id="RHEA:15197"/>
        <dbReference type="Rhea" id="RHEA-COMP:12418"/>
        <dbReference type="Rhea" id="RHEA-COMP:12419"/>
        <dbReference type="ChEBI" id="CHEBI:15378"/>
        <dbReference type="ChEBI" id="CHEBI:57856"/>
        <dbReference type="ChEBI" id="CHEBI:59789"/>
        <dbReference type="ChEBI" id="CHEBI:90615"/>
        <dbReference type="ChEBI" id="CHEBI:90616"/>
        <dbReference type="EC" id="2.1.1.72"/>
    </reaction>
</comment>
<dbReference type="PIRSF" id="PIRSF036638">
    <property type="entry name" value="M_m6A_StsI"/>
    <property type="match status" value="1"/>
</dbReference>